<proteinExistence type="predicted"/>
<gene>
    <name evidence="2" type="primary">RBFA</name>
</gene>
<protein>
    <submittedName>
        <fullName evidence="2">Ribosome binding factor A</fullName>
    </submittedName>
</protein>
<dbReference type="PANTHER" id="PTHR14725:SF0">
    <property type="entry name" value="RIBOSOME-BINDING FACTOR A, MITOCHONDRIAL-RELATED"/>
    <property type="match status" value="1"/>
</dbReference>
<keyword evidence="3" id="KW-1185">Reference proteome</keyword>
<dbReference type="Gene3D" id="3.30.300.20">
    <property type="match status" value="1"/>
</dbReference>
<dbReference type="GeneTree" id="ENSGT00390000011362"/>
<name>A0A8C5MH31_9ANUR</name>
<accession>A0A8C5MH31</accession>
<dbReference type="InterPro" id="IPR015946">
    <property type="entry name" value="KH_dom-like_a/b"/>
</dbReference>
<dbReference type="InterPro" id="IPR039212">
    <property type="entry name" value="RBFA_mitochondrial"/>
</dbReference>
<reference evidence="2" key="2">
    <citation type="submission" date="2025-09" db="UniProtKB">
        <authorList>
            <consortium name="Ensembl"/>
        </authorList>
    </citation>
    <scope>IDENTIFICATION</scope>
</reference>
<evidence type="ECO:0000313" key="3">
    <source>
        <dbReference type="Proteomes" id="UP000694569"/>
    </source>
</evidence>
<feature type="compositionally biased region" description="Basic and acidic residues" evidence="1">
    <location>
        <begin position="222"/>
        <end position="233"/>
    </location>
</feature>
<dbReference type="AlphaFoldDB" id="A0A8C5MH31"/>
<dbReference type="GO" id="GO:0006364">
    <property type="term" value="P:rRNA processing"/>
    <property type="evidence" value="ECO:0007669"/>
    <property type="project" value="InterPro"/>
</dbReference>
<dbReference type="Ensembl" id="ENSLLET00000014797.1">
    <property type="protein sequence ID" value="ENSLLEP00000014235.1"/>
    <property type="gene ID" value="ENSLLEG00000009043.1"/>
</dbReference>
<dbReference type="PANTHER" id="PTHR14725">
    <property type="entry name" value="RIBOSOME-BINDING FACTOR A, MITOCHONDRIAL-RELATED"/>
    <property type="match status" value="1"/>
</dbReference>
<reference evidence="2" key="1">
    <citation type="submission" date="2025-08" db="UniProtKB">
        <authorList>
            <consortium name="Ensembl"/>
        </authorList>
    </citation>
    <scope>IDENTIFICATION</scope>
</reference>
<feature type="region of interest" description="Disordered" evidence="1">
    <location>
        <begin position="222"/>
        <end position="250"/>
    </location>
</feature>
<dbReference type="Pfam" id="PF02033">
    <property type="entry name" value="RBFA"/>
    <property type="match status" value="1"/>
</dbReference>
<evidence type="ECO:0000313" key="2">
    <source>
        <dbReference type="Ensembl" id="ENSLLEP00000014235.1"/>
    </source>
</evidence>
<dbReference type="InterPro" id="IPR000238">
    <property type="entry name" value="RbfA"/>
</dbReference>
<dbReference type="InterPro" id="IPR023799">
    <property type="entry name" value="RbfA_dom_sf"/>
</dbReference>
<dbReference type="SUPFAM" id="SSF89919">
    <property type="entry name" value="Ribosome-binding factor A, RbfA"/>
    <property type="match status" value="1"/>
</dbReference>
<sequence>MALCPAAAPGLLRACGWGCMRAVVPACSLLGGPEWRRELHVSPAVSAKSLLSKFASKTKKKFWYDSPTLGTQFAKKPDSLLGLMKVQKKQRREDSIHMQTLNSILHKALSDLLSTPEVSEDVYNLNLELSKVSLAVDFSACRAYWIASGNVETDNCVEKVLMRYAPHFRHLLLTRQVLGGVPPIVFVRDKENAVIQEVDRLLAIADFGEDYNRSATHGEFREWEHTSAKRSDSSSKVPSPPDSNLFGIDHGDLNRQIQDYKNRIKDGVKEDIIGLSQRHQEQLAEIRRQKITKKKMRKRKLRLDDNDIAPQNYLMDGYDDSEEFPSEYLEFEDEVVFDQLDEREEEQRTNPKGGS</sequence>
<organism evidence="2 3">
    <name type="scientific">Leptobrachium leishanense</name>
    <name type="common">Leishan spiny toad</name>
    <dbReference type="NCBI Taxonomy" id="445787"/>
    <lineage>
        <taxon>Eukaryota</taxon>
        <taxon>Metazoa</taxon>
        <taxon>Chordata</taxon>
        <taxon>Craniata</taxon>
        <taxon>Vertebrata</taxon>
        <taxon>Euteleostomi</taxon>
        <taxon>Amphibia</taxon>
        <taxon>Batrachia</taxon>
        <taxon>Anura</taxon>
        <taxon>Pelobatoidea</taxon>
        <taxon>Megophryidae</taxon>
        <taxon>Leptobrachium</taxon>
    </lineage>
</organism>
<evidence type="ECO:0000256" key="1">
    <source>
        <dbReference type="SAM" id="MobiDB-lite"/>
    </source>
</evidence>
<dbReference type="Proteomes" id="UP000694569">
    <property type="component" value="Unplaced"/>
</dbReference>
<dbReference type="OrthoDB" id="418445at2759"/>